<reference evidence="1" key="2">
    <citation type="journal article" date="2021" name="PeerJ">
        <title>Extensive microbial diversity within the chicken gut microbiome revealed by metagenomics and culture.</title>
        <authorList>
            <person name="Gilroy R."/>
            <person name="Ravi A."/>
            <person name="Getino M."/>
            <person name="Pursley I."/>
            <person name="Horton D.L."/>
            <person name="Alikhan N.F."/>
            <person name="Baker D."/>
            <person name="Gharbi K."/>
            <person name="Hall N."/>
            <person name="Watson M."/>
            <person name="Adriaenssens E.M."/>
            <person name="Foster-Nyarko E."/>
            <person name="Jarju S."/>
            <person name="Secka A."/>
            <person name="Antonio M."/>
            <person name="Oren A."/>
            <person name="Chaudhuri R.R."/>
            <person name="La Ragione R."/>
            <person name="Hildebrand F."/>
            <person name="Pallen M.J."/>
        </authorList>
    </citation>
    <scope>NUCLEOTIDE SEQUENCE</scope>
    <source>
        <strain evidence="1">14700</strain>
    </source>
</reference>
<dbReference type="AlphaFoldDB" id="A0A9D9IC25"/>
<protein>
    <submittedName>
        <fullName evidence="1">YkgJ family cysteine cluster protein</fullName>
    </submittedName>
</protein>
<accession>A0A9D9IC25</accession>
<evidence type="ECO:0000313" key="1">
    <source>
        <dbReference type="EMBL" id="MBO8469632.1"/>
    </source>
</evidence>
<dbReference type="InterPro" id="IPR005358">
    <property type="entry name" value="Puta_zinc/iron-chelating_dom"/>
</dbReference>
<proteinExistence type="predicted"/>
<reference evidence="1" key="1">
    <citation type="submission" date="2020-10" db="EMBL/GenBank/DDBJ databases">
        <authorList>
            <person name="Gilroy R."/>
        </authorList>
    </citation>
    <scope>NUCLEOTIDE SEQUENCE</scope>
    <source>
        <strain evidence="1">14700</strain>
    </source>
</reference>
<dbReference type="Pfam" id="PF03692">
    <property type="entry name" value="CxxCxxCC"/>
    <property type="match status" value="1"/>
</dbReference>
<gene>
    <name evidence="1" type="ORF">IAA72_07600</name>
</gene>
<dbReference type="EMBL" id="JADIMF010000123">
    <property type="protein sequence ID" value="MBO8469632.1"/>
    <property type="molecule type" value="Genomic_DNA"/>
</dbReference>
<sequence>MLHGVDSSIAVLKNTEIGAELKAIRDFFLTIQKDFDSFSSSFHLSCPSGCGSCCEHFVPDITSSEALIIASYMLFGDKKEILREKMKDWNPSNISCPMYDTWNKEHHCMIYEIRPLVCRMFASCPSADKEGNPEYRGCRFNPASFSLPSEKMNGMPVMSHYGRMLENLPGNSVSTKLLPEAVGKSMNRLGIAMNSLFPRETMLLAPPEAS</sequence>
<evidence type="ECO:0000313" key="2">
    <source>
        <dbReference type="Proteomes" id="UP000810292"/>
    </source>
</evidence>
<organism evidence="1 2">
    <name type="scientific">Candidatus Ornithospirochaeta stercoravium</name>
    <dbReference type="NCBI Taxonomy" id="2840897"/>
    <lineage>
        <taxon>Bacteria</taxon>
        <taxon>Pseudomonadati</taxon>
        <taxon>Spirochaetota</taxon>
        <taxon>Spirochaetia</taxon>
        <taxon>Spirochaetales</taxon>
        <taxon>Spirochaetaceae</taxon>
        <taxon>Spirochaetaceae incertae sedis</taxon>
        <taxon>Candidatus Ornithospirochaeta</taxon>
    </lineage>
</organism>
<name>A0A9D9IC25_9SPIO</name>
<dbReference type="Proteomes" id="UP000810292">
    <property type="component" value="Unassembled WGS sequence"/>
</dbReference>
<comment type="caution">
    <text evidence="1">The sequence shown here is derived from an EMBL/GenBank/DDBJ whole genome shotgun (WGS) entry which is preliminary data.</text>
</comment>